<evidence type="ECO:0000256" key="3">
    <source>
        <dbReference type="ARBA" id="ARBA00022723"/>
    </source>
</evidence>
<evidence type="ECO:0000256" key="4">
    <source>
        <dbReference type="ARBA" id="ARBA00022785"/>
    </source>
</evidence>
<dbReference type="HAMAP" id="MF_02089">
    <property type="entry name" value="QueH"/>
    <property type="match status" value="1"/>
</dbReference>
<dbReference type="Pfam" id="PF02677">
    <property type="entry name" value="QueH"/>
    <property type="match status" value="1"/>
</dbReference>
<evidence type="ECO:0000256" key="6">
    <source>
        <dbReference type="ARBA" id="ARBA00023004"/>
    </source>
</evidence>
<evidence type="ECO:0000256" key="2">
    <source>
        <dbReference type="ARBA" id="ARBA00022694"/>
    </source>
</evidence>
<keyword evidence="1" id="KW-0004">4Fe-4S</keyword>
<organism evidence="10">
    <name type="scientific">hydrothermal vent metagenome</name>
    <dbReference type="NCBI Taxonomy" id="652676"/>
    <lineage>
        <taxon>unclassified sequences</taxon>
        <taxon>metagenomes</taxon>
        <taxon>ecological metagenomes</taxon>
    </lineage>
</organism>
<dbReference type="InterPro" id="IPR003828">
    <property type="entry name" value="QueH"/>
</dbReference>
<protein>
    <submittedName>
        <fullName evidence="10">FIG053235: Diacylglucosamine hydrolase like</fullName>
    </submittedName>
</protein>
<reference evidence="10" key="1">
    <citation type="submission" date="2018-06" db="EMBL/GenBank/DDBJ databases">
        <authorList>
            <person name="Zhirakovskaya E."/>
        </authorList>
    </citation>
    <scope>NUCLEOTIDE SEQUENCE</scope>
</reference>
<dbReference type="AlphaFoldDB" id="A0A3B1CPP8"/>
<keyword evidence="3" id="KW-0479">Metal-binding</keyword>
<evidence type="ECO:0000256" key="9">
    <source>
        <dbReference type="ARBA" id="ARBA00023284"/>
    </source>
</evidence>
<dbReference type="GO" id="GO:0016491">
    <property type="term" value="F:oxidoreductase activity"/>
    <property type="evidence" value="ECO:0007669"/>
    <property type="project" value="UniProtKB-KW"/>
</dbReference>
<evidence type="ECO:0000256" key="7">
    <source>
        <dbReference type="ARBA" id="ARBA00023014"/>
    </source>
</evidence>
<keyword evidence="5" id="KW-0560">Oxidoreductase</keyword>
<dbReference type="GO" id="GO:0008616">
    <property type="term" value="P:tRNA queuosine(34) biosynthetic process"/>
    <property type="evidence" value="ECO:0007669"/>
    <property type="project" value="UniProtKB-KW"/>
</dbReference>
<keyword evidence="8" id="KW-1015">Disulfide bond</keyword>
<keyword evidence="6" id="KW-0408">Iron</keyword>
<accession>A0A3B1CPP8</accession>
<sequence>MSSSGSPRTLSKMLLHICCAPCSPYVVEQLQHDYDITLYFYNPNIHPEEEYVKRLEEVREWTKSAGLKLAEGRYDADTWFDKTKGLEDEPERGKRCEACFDLRLSKAADEAVRLGAENYGAVLSVSPHKDSAIINRIGAEKGKERGVEFFEADWKKKEGYKITTRMADELGFYRQDYCGCVYSRRGRVKKVNVLEA</sequence>
<dbReference type="PANTHER" id="PTHR36701:SF1">
    <property type="entry name" value="EPOXYQUEUOSINE REDUCTASE QUEH"/>
    <property type="match status" value="1"/>
</dbReference>
<dbReference type="EMBL" id="UOGB01000190">
    <property type="protein sequence ID" value="VAX20905.1"/>
    <property type="molecule type" value="Genomic_DNA"/>
</dbReference>
<evidence type="ECO:0000313" key="10">
    <source>
        <dbReference type="EMBL" id="VAX20905.1"/>
    </source>
</evidence>
<name>A0A3B1CPP8_9ZZZZ</name>
<dbReference type="GO" id="GO:0051539">
    <property type="term" value="F:4 iron, 4 sulfur cluster binding"/>
    <property type="evidence" value="ECO:0007669"/>
    <property type="project" value="UniProtKB-KW"/>
</dbReference>
<dbReference type="GO" id="GO:0046872">
    <property type="term" value="F:metal ion binding"/>
    <property type="evidence" value="ECO:0007669"/>
    <property type="project" value="UniProtKB-KW"/>
</dbReference>
<dbReference type="GO" id="GO:0016787">
    <property type="term" value="F:hydrolase activity"/>
    <property type="evidence" value="ECO:0007669"/>
    <property type="project" value="UniProtKB-KW"/>
</dbReference>
<keyword evidence="7" id="KW-0411">Iron-sulfur</keyword>
<keyword evidence="4" id="KW-0671">Queuosine biosynthesis</keyword>
<dbReference type="PANTHER" id="PTHR36701">
    <property type="entry name" value="EPOXYQUEUOSINE REDUCTASE QUEH"/>
    <property type="match status" value="1"/>
</dbReference>
<proteinExistence type="inferred from homology"/>
<evidence type="ECO:0000256" key="1">
    <source>
        <dbReference type="ARBA" id="ARBA00022485"/>
    </source>
</evidence>
<keyword evidence="2" id="KW-0819">tRNA processing</keyword>
<keyword evidence="9" id="KW-0676">Redox-active center</keyword>
<evidence type="ECO:0000256" key="8">
    <source>
        <dbReference type="ARBA" id="ARBA00023157"/>
    </source>
</evidence>
<evidence type="ECO:0000256" key="5">
    <source>
        <dbReference type="ARBA" id="ARBA00023002"/>
    </source>
</evidence>
<keyword evidence="10" id="KW-0378">Hydrolase</keyword>
<gene>
    <name evidence="10" type="ORF">MNBD_NITROSPINAE03-469</name>
</gene>